<protein>
    <submittedName>
        <fullName evidence="2">Carbamoyl-phosphate synthase large subunit</fullName>
    </submittedName>
</protein>
<feature type="chain" id="PRO_5045920870" evidence="1">
    <location>
        <begin position="18"/>
        <end position="192"/>
    </location>
</feature>
<evidence type="ECO:0000313" key="2">
    <source>
        <dbReference type="EMBL" id="MBY8336012.1"/>
    </source>
</evidence>
<evidence type="ECO:0000313" key="3">
    <source>
        <dbReference type="Proteomes" id="UP000759298"/>
    </source>
</evidence>
<evidence type="ECO:0000256" key="1">
    <source>
        <dbReference type="SAM" id="SignalP"/>
    </source>
</evidence>
<keyword evidence="1" id="KW-0732">Signal</keyword>
<accession>A0ABS7PBC7</accession>
<feature type="signal peptide" evidence="1">
    <location>
        <begin position="1"/>
        <end position="17"/>
    </location>
</feature>
<gene>
    <name evidence="2" type="ORF">KYN89_03035</name>
</gene>
<name>A0ABS7PBC7_9SPHN</name>
<dbReference type="RefSeq" id="WP_222823737.1">
    <property type="nucleotide sequence ID" value="NZ_JAHWXP010000001.1"/>
</dbReference>
<dbReference type="Proteomes" id="UP000759298">
    <property type="component" value="Unassembled WGS sequence"/>
</dbReference>
<organism evidence="2 3">
    <name type="scientific">Alteriqipengyuania abyssalis</name>
    <dbReference type="NCBI Taxonomy" id="2860200"/>
    <lineage>
        <taxon>Bacteria</taxon>
        <taxon>Pseudomonadati</taxon>
        <taxon>Pseudomonadota</taxon>
        <taxon>Alphaproteobacteria</taxon>
        <taxon>Sphingomonadales</taxon>
        <taxon>Erythrobacteraceae</taxon>
        <taxon>Alteriqipengyuania</taxon>
    </lineage>
</organism>
<proteinExistence type="predicted"/>
<reference evidence="2 3" key="1">
    <citation type="submission" date="2021-07" db="EMBL/GenBank/DDBJ databases">
        <title>Alteriqipengyuania abyssalis NZ-12B nov, sp.nov isolated from deep sea sponge in pacific ocean.</title>
        <authorList>
            <person name="Tareen S."/>
            <person name="Wink J."/>
        </authorList>
    </citation>
    <scope>NUCLEOTIDE SEQUENCE [LARGE SCALE GENOMIC DNA]</scope>
    <source>
        <strain evidence="2 3">NZ-12B</strain>
    </source>
</reference>
<comment type="caution">
    <text evidence="2">The sequence shown here is derived from an EMBL/GenBank/DDBJ whole genome shotgun (WGS) entry which is preliminary data.</text>
</comment>
<keyword evidence="3" id="KW-1185">Reference proteome</keyword>
<sequence length="192" mass="21180">MWAIPAALASLAGPALAQAPAPAQEWPAVELAPGVVFAADGSVEIEAGPGGVPVVTFWRPVLFREESKYPVGGRMDCRVVAATQGYSDAAFDLEATYEAEKSQRKREGHIEEDRARAYDGDVRELDIITRRRKPHDHHVLSYIAIKRDTQLVQIRRNCSFVHGYEVGTVDYLAYVNRYTGLRIAAPQTPSES</sequence>
<dbReference type="EMBL" id="JAHWXP010000001">
    <property type="protein sequence ID" value="MBY8336012.1"/>
    <property type="molecule type" value="Genomic_DNA"/>
</dbReference>